<feature type="compositionally biased region" description="Pro residues" evidence="1">
    <location>
        <begin position="104"/>
        <end position="113"/>
    </location>
</feature>
<sequence length="174" mass="19210">MRKEIFCDGTKRSEQIAISRLTRTIGNGEKFVRIRKHLQLEGILQFGTASTSSPFTPKRQLNHRPRSILVQQNCGRGFDRRSPTNSTDSPPPPLPQRNRIGPGGAPPPILPPKPEPRQRGNFISGSGSSSPTVLHSPMLISTTQTTNTTVDQEADDENANSRRSVADMARIFNK</sequence>
<name>A0A9P1MU09_9PELO</name>
<feature type="compositionally biased region" description="Polar residues" evidence="1">
    <location>
        <begin position="121"/>
        <end position="133"/>
    </location>
</feature>
<keyword evidence="3" id="KW-1185">Reference proteome</keyword>
<accession>A0A9P1MU09</accession>
<feature type="region of interest" description="Disordered" evidence="1">
    <location>
        <begin position="48"/>
        <end position="166"/>
    </location>
</feature>
<dbReference type="Proteomes" id="UP001152747">
    <property type="component" value="Unassembled WGS sequence"/>
</dbReference>
<evidence type="ECO:0000256" key="1">
    <source>
        <dbReference type="SAM" id="MobiDB-lite"/>
    </source>
</evidence>
<organism evidence="2 3">
    <name type="scientific">Caenorhabditis angaria</name>
    <dbReference type="NCBI Taxonomy" id="860376"/>
    <lineage>
        <taxon>Eukaryota</taxon>
        <taxon>Metazoa</taxon>
        <taxon>Ecdysozoa</taxon>
        <taxon>Nematoda</taxon>
        <taxon>Chromadorea</taxon>
        <taxon>Rhabditida</taxon>
        <taxon>Rhabditina</taxon>
        <taxon>Rhabditomorpha</taxon>
        <taxon>Rhabditoidea</taxon>
        <taxon>Rhabditidae</taxon>
        <taxon>Peloderinae</taxon>
        <taxon>Caenorhabditis</taxon>
    </lineage>
</organism>
<dbReference type="EMBL" id="CANHGI010000001">
    <property type="protein sequence ID" value="CAI5440049.1"/>
    <property type="molecule type" value="Genomic_DNA"/>
</dbReference>
<evidence type="ECO:0000313" key="3">
    <source>
        <dbReference type="Proteomes" id="UP001152747"/>
    </source>
</evidence>
<evidence type="ECO:0000313" key="2">
    <source>
        <dbReference type="EMBL" id="CAI5440049.1"/>
    </source>
</evidence>
<protein>
    <submittedName>
        <fullName evidence="2">Uncharacterized protein</fullName>
    </submittedName>
</protein>
<gene>
    <name evidence="2" type="ORF">CAMP_LOCUS2686</name>
</gene>
<dbReference type="AlphaFoldDB" id="A0A9P1MU09"/>
<proteinExistence type="predicted"/>
<comment type="caution">
    <text evidence="2">The sequence shown here is derived from an EMBL/GenBank/DDBJ whole genome shotgun (WGS) entry which is preliminary data.</text>
</comment>
<reference evidence="2" key="1">
    <citation type="submission" date="2022-11" db="EMBL/GenBank/DDBJ databases">
        <authorList>
            <person name="Kikuchi T."/>
        </authorList>
    </citation>
    <scope>NUCLEOTIDE SEQUENCE</scope>
    <source>
        <strain evidence="2">PS1010</strain>
    </source>
</reference>